<dbReference type="PANTHER" id="PTHR47506">
    <property type="entry name" value="TRANSCRIPTIONAL REGULATORY PROTEIN"/>
    <property type="match status" value="1"/>
</dbReference>
<dbReference type="InterPro" id="IPR009057">
    <property type="entry name" value="Homeodomain-like_sf"/>
</dbReference>
<feature type="DNA-binding region" description="H-T-H motif" evidence="4">
    <location>
        <begin position="38"/>
        <end position="57"/>
    </location>
</feature>
<name>A0ABY4NZQ3_9PSEU</name>
<reference evidence="6" key="1">
    <citation type="submission" date="2022-01" db="EMBL/GenBank/DDBJ databases">
        <title>PSI-footprinting approach for the identification of protein synthesis inhibitor producers.</title>
        <authorList>
            <person name="Handel F."/>
            <person name="Kulik A."/>
            <person name="Wex K.W."/>
            <person name="Berscheid A."/>
            <person name="Saur J.S."/>
            <person name="Winkler A."/>
            <person name="Wibberg D."/>
            <person name="Kalinowski J."/>
            <person name="Broetz-Oesterhelt H."/>
            <person name="Mast Y."/>
        </authorList>
    </citation>
    <scope>NUCLEOTIDE SEQUENCE</scope>
    <source>
        <strain evidence="6">KNN 49.3e</strain>
    </source>
</reference>
<evidence type="ECO:0000256" key="3">
    <source>
        <dbReference type="ARBA" id="ARBA00023163"/>
    </source>
</evidence>
<dbReference type="Pfam" id="PF00440">
    <property type="entry name" value="TetR_N"/>
    <property type="match status" value="1"/>
</dbReference>
<evidence type="ECO:0000256" key="4">
    <source>
        <dbReference type="PROSITE-ProRule" id="PRU00335"/>
    </source>
</evidence>
<evidence type="ECO:0000256" key="1">
    <source>
        <dbReference type="ARBA" id="ARBA00023015"/>
    </source>
</evidence>
<evidence type="ECO:0000313" key="6">
    <source>
        <dbReference type="EMBL" id="UQS25565.1"/>
    </source>
</evidence>
<keyword evidence="7" id="KW-1185">Reference proteome</keyword>
<dbReference type="InterPro" id="IPR001647">
    <property type="entry name" value="HTH_TetR"/>
</dbReference>
<gene>
    <name evidence="6" type="ORF">L1857_23495</name>
</gene>
<evidence type="ECO:0000259" key="5">
    <source>
        <dbReference type="PROSITE" id="PS50977"/>
    </source>
</evidence>
<keyword evidence="1" id="KW-0805">Transcription regulation</keyword>
<dbReference type="Proteomes" id="UP000830158">
    <property type="component" value="Chromosome"/>
</dbReference>
<keyword evidence="3" id="KW-0804">Transcription</keyword>
<dbReference type="Gene3D" id="1.10.357.10">
    <property type="entry name" value="Tetracycline Repressor, domain 2"/>
    <property type="match status" value="1"/>
</dbReference>
<feature type="domain" description="HTH tetR-type" evidence="5">
    <location>
        <begin position="15"/>
        <end position="75"/>
    </location>
</feature>
<dbReference type="EMBL" id="CP091196">
    <property type="protein sequence ID" value="UQS25565.1"/>
    <property type="molecule type" value="Genomic_DNA"/>
</dbReference>
<dbReference type="PANTHER" id="PTHR47506:SF1">
    <property type="entry name" value="HTH-TYPE TRANSCRIPTIONAL REGULATOR YJDC"/>
    <property type="match status" value="1"/>
</dbReference>
<evidence type="ECO:0000313" key="7">
    <source>
        <dbReference type="Proteomes" id="UP000830158"/>
    </source>
</evidence>
<dbReference type="RefSeq" id="WP_094008099.1">
    <property type="nucleotide sequence ID" value="NZ_CP091196.1"/>
</dbReference>
<protein>
    <submittedName>
        <fullName evidence="6">TetR/AcrR family transcriptional regulator</fullName>
    </submittedName>
</protein>
<proteinExistence type="predicted"/>
<dbReference type="PROSITE" id="PS50977">
    <property type="entry name" value="HTH_TETR_2"/>
    <property type="match status" value="1"/>
</dbReference>
<keyword evidence="2 4" id="KW-0238">DNA-binding</keyword>
<sequence length="212" mass="23225">MGRRIRGLDAEQRREQRREQLLDAALELFARQGYAGTSIEQICQAGFVGTKAFYEVFTGREDCYLALLRRITESLMARMVSALEQAPDDEAAATRLLVAEFAHGLVDDPRLAKVTFGESGAMSRAVEQQRRANRRGAAAFLEQVWLRYGVRPRGVDAHRMAVGAIGGMFDLVADWVLDADPADPAQVEALIGDLGDFYRVIVAGLRGGAGPV</sequence>
<accession>A0ABY4NZQ3</accession>
<dbReference type="SUPFAM" id="SSF46689">
    <property type="entry name" value="Homeodomain-like"/>
    <property type="match status" value="1"/>
</dbReference>
<organism evidence="6 7">
    <name type="scientific">Amycolatopsis thermalba</name>
    <dbReference type="NCBI Taxonomy" id="944492"/>
    <lineage>
        <taxon>Bacteria</taxon>
        <taxon>Bacillati</taxon>
        <taxon>Actinomycetota</taxon>
        <taxon>Actinomycetes</taxon>
        <taxon>Pseudonocardiales</taxon>
        <taxon>Pseudonocardiaceae</taxon>
        <taxon>Amycolatopsis</taxon>
    </lineage>
</organism>
<evidence type="ECO:0000256" key="2">
    <source>
        <dbReference type="ARBA" id="ARBA00023125"/>
    </source>
</evidence>